<name>A0A427YW75_9TREE</name>
<dbReference type="Proteomes" id="UP000279259">
    <property type="component" value="Unassembled WGS sequence"/>
</dbReference>
<feature type="transmembrane region" description="Helical" evidence="2">
    <location>
        <begin position="67"/>
        <end position="90"/>
    </location>
</feature>
<feature type="compositionally biased region" description="Polar residues" evidence="1">
    <location>
        <begin position="398"/>
        <end position="408"/>
    </location>
</feature>
<keyword evidence="2" id="KW-1133">Transmembrane helix</keyword>
<sequence length="463" mass="49385">MSSLSGDEAASCAQALASKRLLAEAGLLAPQSLMLAGSIGIALQALVLGSCLQLITQYFRQPTRDSAWGRVGVIWSVVIALANALTGNIANGLLILNSDDFTAAALRDWVSRLDPHTMCTWAPGHLADLAEPVPTLLPLGQPHPLSAAVAVHPPRMGHVGTPALGTRRLPRADYCHVRHDSGRVSEIDLSSRAQHLYLRWHTPPWGHRNLTQAEFEEWIPTFLSIVNAWKPLRQAAAFLQLGACALISSLICAGVLRHRNGVKELDSAIARIVFVCGESLLPMVVLSTINLVVICIGGNVGFLVTRALALVCPTVVLHALLTSLVSRERVAAILRAEPVRNLTPYTATSSKSPGLLDPSEFTSGASSDYTSVALTYMSETGRGDSLVAVPMLTSTGSVGATGSRWTQETDLDSKEKEGDSGLVQEEKEKKASVSSATSTSPRLGNEMGFFEALYKGPPSDGMW</sequence>
<feature type="transmembrane region" description="Helical" evidence="2">
    <location>
        <begin position="33"/>
        <end position="55"/>
    </location>
</feature>
<keyword evidence="2" id="KW-0472">Membrane</keyword>
<proteinExistence type="predicted"/>
<comment type="caution">
    <text evidence="3">The sequence shown here is derived from an EMBL/GenBank/DDBJ whole genome shotgun (WGS) entry which is preliminary data.</text>
</comment>
<feature type="transmembrane region" description="Helical" evidence="2">
    <location>
        <begin position="268"/>
        <end position="294"/>
    </location>
</feature>
<evidence type="ECO:0000313" key="3">
    <source>
        <dbReference type="EMBL" id="RSH95265.1"/>
    </source>
</evidence>
<keyword evidence="4" id="KW-1185">Reference proteome</keyword>
<organism evidence="3 4">
    <name type="scientific">Saitozyma podzolica</name>
    <dbReference type="NCBI Taxonomy" id="1890683"/>
    <lineage>
        <taxon>Eukaryota</taxon>
        <taxon>Fungi</taxon>
        <taxon>Dikarya</taxon>
        <taxon>Basidiomycota</taxon>
        <taxon>Agaricomycotina</taxon>
        <taxon>Tremellomycetes</taxon>
        <taxon>Tremellales</taxon>
        <taxon>Trimorphomycetaceae</taxon>
        <taxon>Saitozyma</taxon>
    </lineage>
</organism>
<feature type="transmembrane region" description="Helical" evidence="2">
    <location>
        <begin position="237"/>
        <end position="256"/>
    </location>
</feature>
<accession>A0A427YW75</accession>
<protein>
    <submittedName>
        <fullName evidence="3">Uncharacterized protein</fullName>
    </submittedName>
</protein>
<dbReference type="AlphaFoldDB" id="A0A427YW75"/>
<feature type="compositionally biased region" description="Basic and acidic residues" evidence="1">
    <location>
        <begin position="411"/>
        <end position="431"/>
    </location>
</feature>
<evidence type="ECO:0000313" key="4">
    <source>
        <dbReference type="Proteomes" id="UP000279259"/>
    </source>
</evidence>
<evidence type="ECO:0000256" key="1">
    <source>
        <dbReference type="SAM" id="MobiDB-lite"/>
    </source>
</evidence>
<keyword evidence="2" id="KW-0812">Transmembrane</keyword>
<gene>
    <name evidence="3" type="ORF">EHS25_000351</name>
</gene>
<feature type="transmembrane region" description="Helical" evidence="2">
    <location>
        <begin position="300"/>
        <end position="325"/>
    </location>
</feature>
<evidence type="ECO:0000256" key="2">
    <source>
        <dbReference type="SAM" id="Phobius"/>
    </source>
</evidence>
<dbReference type="OrthoDB" id="2596167at2759"/>
<feature type="region of interest" description="Disordered" evidence="1">
    <location>
        <begin position="398"/>
        <end position="444"/>
    </location>
</feature>
<reference evidence="3 4" key="1">
    <citation type="submission" date="2018-11" db="EMBL/GenBank/DDBJ databases">
        <title>Genome sequence of Saitozyma podzolica DSM 27192.</title>
        <authorList>
            <person name="Aliyu H."/>
            <person name="Gorte O."/>
            <person name="Ochsenreither K."/>
        </authorList>
    </citation>
    <scope>NUCLEOTIDE SEQUENCE [LARGE SCALE GENOMIC DNA]</scope>
    <source>
        <strain evidence="3 4">DSM 27192</strain>
    </source>
</reference>
<dbReference type="EMBL" id="RSCD01000001">
    <property type="protein sequence ID" value="RSH95265.1"/>
    <property type="molecule type" value="Genomic_DNA"/>
</dbReference>